<dbReference type="InterPro" id="IPR007922">
    <property type="entry name" value="DciA-like"/>
</dbReference>
<evidence type="ECO:0000313" key="2">
    <source>
        <dbReference type="Proteomes" id="UP000680116"/>
    </source>
</evidence>
<gene>
    <name evidence="1" type="ORF">LYB30171_02226</name>
</gene>
<name>A0ABN7R3Q8_9GAMM</name>
<dbReference type="Proteomes" id="UP000680116">
    <property type="component" value="Chromosome"/>
</dbReference>
<organism evidence="1 2">
    <name type="scientific">Novilysobacter luteus</name>
    <dbReference type="NCBI Taxonomy" id="2822368"/>
    <lineage>
        <taxon>Bacteria</taxon>
        <taxon>Pseudomonadati</taxon>
        <taxon>Pseudomonadota</taxon>
        <taxon>Gammaproteobacteria</taxon>
        <taxon>Lysobacterales</taxon>
        <taxon>Lysobacteraceae</taxon>
        <taxon>Novilysobacter</taxon>
    </lineage>
</organism>
<sequence length="146" mass="15587">MSEFKPSPRRPSSPVAALDALLAEPAGDPIRRAMWLDELDRRLRPLLPSPLAAHARLANYERGRLVFVVDAPVWRAKLRLLAPELLDAARSIGLAAVEFVVKTSLVSASPPPAPRNTVTMSPAAKEALQAALASLRPGNPGSDGSE</sequence>
<accession>A0ABN7R3Q8</accession>
<evidence type="ECO:0008006" key="3">
    <source>
        <dbReference type="Google" id="ProtNLM"/>
    </source>
</evidence>
<dbReference type="Pfam" id="PF05258">
    <property type="entry name" value="DciA"/>
    <property type="match status" value="1"/>
</dbReference>
<evidence type="ECO:0000313" key="1">
    <source>
        <dbReference type="EMBL" id="CAG4976592.1"/>
    </source>
</evidence>
<protein>
    <recommendedName>
        <fullName evidence="3">DUF721 domain-containing protein</fullName>
    </recommendedName>
</protein>
<dbReference type="RefSeq" id="WP_407074542.1">
    <property type="nucleotide sequence ID" value="NZ_OU015430.1"/>
</dbReference>
<reference evidence="1 2" key="1">
    <citation type="submission" date="2021-04" db="EMBL/GenBank/DDBJ databases">
        <authorList>
            <person name="Rodrigo-Torres L."/>
            <person name="Arahal R. D."/>
            <person name="Lucena T."/>
        </authorList>
    </citation>
    <scope>NUCLEOTIDE SEQUENCE [LARGE SCALE GENOMIC DNA]</scope>
    <source>
        <strain evidence="1 2">CECT 30171</strain>
    </source>
</reference>
<keyword evidence="2" id="KW-1185">Reference proteome</keyword>
<proteinExistence type="predicted"/>
<dbReference type="EMBL" id="OU015430">
    <property type="protein sequence ID" value="CAG4976592.1"/>
    <property type="molecule type" value="Genomic_DNA"/>
</dbReference>